<dbReference type="Proteomes" id="UP000199387">
    <property type="component" value="Unassembled WGS sequence"/>
</dbReference>
<gene>
    <name evidence="2" type="ORF">SAMN04488112_111101</name>
</gene>
<dbReference type="STRING" id="1236220.SAMN04488112_111101"/>
<dbReference type="RefSeq" id="WP_091570291.1">
    <property type="nucleotide sequence ID" value="NZ_FMZA01000011.1"/>
</dbReference>
<organism evidence="2 3">
    <name type="scientific">Melghirimyces thermohalophilus</name>
    <dbReference type="NCBI Taxonomy" id="1236220"/>
    <lineage>
        <taxon>Bacteria</taxon>
        <taxon>Bacillati</taxon>
        <taxon>Bacillota</taxon>
        <taxon>Bacilli</taxon>
        <taxon>Bacillales</taxon>
        <taxon>Thermoactinomycetaceae</taxon>
        <taxon>Melghirimyces</taxon>
    </lineage>
</organism>
<sequence length="68" mass="7063">MTAGWGLALIVIGLHLVGTAIPTSIKGEATGWLDSRPPGKKEECNSRAPAFAWCGGALFIVGLLLLCI</sequence>
<keyword evidence="1" id="KW-0472">Membrane</keyword>
<evidence type="ECO:0000313" key="3">
    <source>
        <dbReference type="Proteomes" id="UP000199387"/>
    </source>
</evidence>
<evidence type="ECO:0000313" key="2">
    <source>
        <dbReference type="EMBL" id="SDC61790.1"/>
    </source>
</evidence>
<accession>A0A1G6N1V1</accession>
<dbReference type="AlphaFoldDB" id="A0A1G6N1V1"/>
<feature type="transmembrane region" description="Helical" evidence="1">
    <location>
        <begin position="50"/>
        <end position="67"/>
    </location>
</feature>
<protein>
    <submittedName>
        <fullName evidence="2">Uncharacterized protein</fullName>
    </submittedName>
</protein>
<keyword evidence="1" id="KW-0812">Transmembrane</keyword>
<dbReference type="EMBL" id="FMZA01000011">
    <property type="protein sequence ID" value="SDC61790.1"/>
    <property type="molecule type" value="Genomic_DNA"/>
</dbReference>
<keyword evidence="1" id="KW-1133">Transmembrane helix</keyword>
<proteinExistence type="predicted"/>
<keyword evidence="3" id="KW-1185">Reference proteome</keyword>
<evidence type="ECO:0000256" key="1">
    <source>
        <dbReference type="SAM" id="Phobius"/>
    </source>
</evidence>
<reference evidence="2 3" key="1">
    <citation type="submission" date="2016-10" db="EMBL/GenBank/DDBJ databases">
        <authorList>
            <person name="de Groot N.N."/>
        </authorList>
    </citation>
    <scope>NUCLEOTIDE SEQUENCE [LARGE SCALE GENOMIC DNA]</scope>
    <source>
        <strain evidence="2 3">DSM 45514</strain>
    </source>
</reference>
<name>A0A1G6N1V1_9BACL</name>